<proteinExistence type="predicted"/>
<gene>
    <name evidence="1" type="ORF">B0H16DRAFT_1883353</name>
</gene>
<dbReference type="AlphaFoldDB" id="A0AAD7JH34"/>
<evidence type="ECO:0000313" key="1">
    <source>
        <dbReference type="EMBL" id="KAJ7764720.1"/>
    </source>
</evidence>
<reference evidence="1" key="1">
    <citation type="submission" date="2023-03" db="EMBL/GenBank/DDBJ databases">
        <title>Massive genome expansion in bonnet fungi (Mycena s.s.) driven by repeated elements and novel gene families across ecological guilds.</title>
        <authorList>
            <consortium name="Lawrence Berkeley National Laboratory"/>
            <person name="Harder C.B."/>
            <person name="Miyauchi S."/>
            <person name="Viragh M."/>
            <person name="Kuo A."/>
            <person name="Thoen E."/>
            <person name="Andreopoulos B."/>
            <person name="Lu D."/>
            <person name="Skrede I."/>
            <person name="Drula E."/>
            <person name="Henrissat B."/>
            <person name="Morin E."/>
            <person name="Kohler A."/>
            <person name="Barry K."/>
            <person name="LaButti K."/>
            <person name="Morin E."/>
            <person name="Salamov A."/>
            <person name="Lipzen A."/>
            <person name="Mereny Z."/>
            <person name="Hegedus B."/>
            <person name="Baldrian P."/>
            <person name="Stursova M."/>
            <person name="Weitz H."/>
            <person name="Taylor A."/>
            <person name="Grigoriev I.V."/>
            <person name="Nagy L.G."/>
            <person name="Martin F."/>
            <person name="Kauserud H."/>
        </authorList>
    </citation>
    <scope>NUCLEOTIDE SEQUENCE</scope>
    <source>
        <strain evidence="1">CBHHK182m</strain>
    </source>
</reference>
<dbReference type="InterPro" id="IPR012337">
    <property type="entry name" value="RNaseH-like_sf"/>
</dbReference>
<sequence>MCGYRRCSIPVFTSFRLEALVRSTGEPVKSGVCSSSSFSRGAMLSRRPNNHLAERGAGMTPGTILFSQLDFGGKIGATGWSSMLLSRTTRKGMTGPRGITPPPLARCILLGADAVALYYRAFLHVIDRIGAANKAITNIDFSEGDPIDIESYEGEAITFMDALERDPIATLRVIVRQAIDQFLDSDEFGELRKYKLGDLEWQALEAFKKILEVPHAFQQKLSAEKTPTLGNALPAFEAMIKKWEQMQVDYPELADIIQKGLDKLGTYQERVERVPAYVLAMLINPAIKLRWISTYRSDKIEWAKQLFKNALREFGENPP</sequence>
<dbReference type="SUPFAM" id="SSF53098">
    <property type="entry name" value="Ribonuclease H-like"/>
    <property type="match status" value="1"/>
</dbReference>
<accession>A0AAD7JH34</accession>
<dbReference type="Proteomes" id="UP001215598">
    <property type="component" value="Unassembled WGS sequence"/>
</dbReference>
<organism evidence="1 2">
    <name type="scientific">Mycena metata</name>
    <dbReference type="NCBI Taxonomy" id="1033252"/>
    <lineage>
        <taxon>Eukaryota</taxon>
        <taxon>Fungi</taxon>
        <taxon>Dikarya</taxon>
        <taxon>Basidiomycota</taxon>
        <taxon>Agaricomycotina</taxon>
        <taxon>Agaricomycetes</taxon>
        <taxon>Agaricomycetidae</taxon>
        <taxon>Agaricales</taxon>
        <taxon>Marasmiineae</taxon>
        <taxon>Mycenaceae</taxon>
        <taxon>Mycena</taxon>
    </lineage>
</organism>
<dbReference type="EMBL" id="JARKIB010000027">
    <property type="protein sequence ID" value="KAJ7764720.1"/>
    <property type="molecule type" value="Genomic_DNA"/>
</dbReference>
<comment type="caution">
    <text evidence="1">The sequence shown here is derived from an EMBL/GenBank/DDBJ whole genome shotgun (WGS) entry which is preliminary data.</text>
</comment>
<name>A0AAD7JH34_9AGAR</name>
<protein>
    <submittedName>
        <fullName evidence="1">Uncharacterized protein</fullName>
    </submittedName>
</protein>
<keyword evidence="2" id="KW-1185">Reference proteome</keyword>
<evidence type="ECO:0000313" key="2">
    <source>
        <dbReference type="Proteomes" id="UP001215598"/>
    </source>
</evidence>